<protein>
    <submittedName>
        <fullName evidence="1">Uncharacterized protein</fullName>
    </submittedName>
</protein>
<evidence type="ECO:0000313" key="2">
    <source>
        <dbReference type="Proteomes" id="UP000738349"/>
    </source>
</evidence>
<dbReference type="Proteomes" id="UP000738349">
    <property type="component" value="Unassembled WGS sequence"/>
</dbReference>
<proteinExistence type="predicted"/>
<comment type="caution">
    <text evidence="1">The sequence shown here is derived from an EMBL/GenBank/DDBJ whole genome shotgun (WGS) entry which is preliminary data.</text>
</comment>
<evidence type="ECO:0000313" key="1">
    <source>
        <dbReference type="EMBL" id="KAH7170219.1"/>
    </source>
</evidence>
<organism evidence="1 2">
    <name type="scientific">Dactylonectria macrodidyma</name>
    <dbReference type="NCBI Taxonomy" id="307937"/>
    <lineage>
        <taxon>Eukaryota</taxon>
        <taxon>Fungi</taxon>
        <taxon>Dikarya</taxon>
        <taxon>Ascomycota</taxon>
        <taxon>Pezizomycotina</taxon>
        <taxon>Sordariomycetes</taxon>
        <taxon>Hypocreomycetidae</taxon>
        <taxon>Hypocreales</taxon>
        <taxon>Nectriaceae</taxon>
        <taxon>Dactylonectria</taxon>
    </lineage>
</organism>
<sequence length="105" mass="11561">MDRQFINPVNKFDPAAEMTDANGAAFTDPVTAVVTKQPRIISDHHLYLWRYPITMDSPSINLFGIYNPAAAVTKANNQAFTDPVAAAENAQFTRLLLPAMPDIGR</sequence>
<reference evidence="1" key="1">
    <citation type="journal article" date="2021" name="Nat. Commun.">
        <title>Genetic determinants of endophytism in the Arabidopsis root mycobiome.</title>
        <authorList>
            <person name="Mesny F."/>
            <person name="Miyauchi S."/>
            <person name="Thiergart T."/>
            <person name="Pickel B."/>
            <person name="Atanasova L."/>
            <person name="Karlsson M."/>
            <person name="Huettel B."/>
            <person name="Barry K.W."/>
            <person name="Haridas S."/>
            <person name="Chen C."/>
            <person name="Bauer D."/>
            <person name="Andreopoulos W."/>
            <person name="Pangilinan J."/>
            <person name="LaButti K."/>
            <person name="Riley R."/>
            <person name="Lipzen A."/>
            <person name="Clum A."/>
            <person name="Drula E."/>
            <person name="Henrissat B."/>
            <person name="Kohler A."/>
            <person name="Grigoriev I.V."/>
            <person name="Martin F.M."/>
            <person name="Hacquard S."/>
        </authorList>
    </citation>
    <scope>NUCLEOTIDE SEQUENCE</scope>
    <source>
        <strain evidence="1">MPI-CAGE-AT-0147</strain>
    </source>
</reference>
<name>A0A9P9FPI5_9HYPO</name>
<dbReference type="EMBL" id="JAGMUV010000002">
    <property type="protein sequence ID" value="KAH7170219.1"/>
    <property type="molecule type" value="Genomic_DNA"/>
</dbReference>
<accession>A0A9P9FPI5</accession>
<gene>
    <name evidence="1" type="ORF">EDB81DRAFT_876261</name>
</gene>
<dbReference type="AlphaFoldDB" id="A0A9P9FPI5"/>
<keyword evidence="2" id="KW-1185">Reference proteome</keyword>